<accession>A0A2T0RRD6</accession>
<dbReference type="RefSeq" id="WP_106205144.1">
    <property type="nucleotide sequence ID" value="NZ_PVTD01000004.1"/>
</dbReference>
<dbReference type="InterPro" id="IPR012257">
    <property type="entry name" value="Glc_ox_4Fe-4S"/>
</dbReference>
<dbReference type="PANTHER" id="PTHR32479">
    <property type="entry name" value="GLYCOLATE OXIDASE IRON-SULFUR SUBUNIT"/>
    <property type="match status" value="1"/>
</dbReference>
<dbReference type="SUPFAM" id="SSF54862">
    <property type="entry name" value="4Fe-4S ferredoxins"/>
    <property type="match status" value="1"/>
</dbReference>
<comment type="function">
    <text evidence="6">Component of a complex that catalyzes the oxidation of glycolate to glyoxylate.</text>
</comment>
<evidence type="ECO:0000256" key="3">
    <source>
        <dbReference type="ARBA" id="ARBA00022737"/>
    </source>
</evidence>
<dbReference type="PROSITE" id="PS51379">
    <property type="entry name" value="4FE4S_FER_2"/>
    <property type="match status" value="2"/>
</dbReference>
<keyword evidence="4 6" id="KW-0408">Iron</keyword>
<comment type="cofactor">
    <cofactor evidence="6">
        <name>[4Fe-4S] cluster</name>
        <dbReference type="ChEBI" id="CHEBI:49883"/>
    </cofactor>
    <text evidence="6">Binds 2 [4Fe-4S] clusters.</text>
</comment>
<keyword evidence="5 6" id="KW-0411">Iron-sulfur</keyword>
<dbReference type="Gene3D" id="1.10.1060.10">
    <property type="entry name" value="Alpha-helical ferredoxin"/>
    <property type="match status" value="1"/>
</dbReference>
<reference evidence="8 9" key="1">
    <citation type="submission" date="2018-03" db="EMBL/GenBank/DDBJ databases">
        <title>Genomic Encyclopedia of Archaeal and Bacterial Type Strains, Phase II (KMG-II): from individual species to whole genera.</title>
        <authorList>
            <person name="Goeker M."/>
        </authorList>
    </citation>
    <scope>NUCLEOTIDE SEQUENCE [LARGE SCALE GENOMIC DNA]</scope>
    <source>
        <strain evidence="8 9">DSM 29328</strain>
    </source>
</reference>
<dbReference type="GO" id="GO:0051539">
    <property type="term" value="F:4 iron, 4 sulfur cluster binding"/>
    <property type="evidence" value="ECO:0007669"/>
    <property type="project" value="UniProtKB-UniRule"/>
</dbReference>
<dbReference type="InterPro" id="IPR017896">
    <property type="entry name" value="4Fe4S_Fe-S-bd"/>
</dbReference>
<evidence type="ECO:0000256" key="2">
    <source>
        <dbReference type="ARBA" id="ARBA00022723"/>
    </source>
</evidence>
<comment type="catalytic activity">
    <reaction evidence="6">
        <text>glycolate + A = glyoxylate + AH2</text>
        <dbReference type="Rhea" id="RHEA:21264"/>
        <dbReference type="ChEBI" id="CHEBI:13193"/>
        <dbReference type="ChEBI" id="CHEBI:17499"/>
        <dbReference type="ChEBI" id="CHEBI:29805"/>
        <dbReference type="ChEBI" id="CHEBI:36655"/>
        <dbReference type="EC" id="1.1.99.14"/>
    </reaction>
</comment>
<dbReference type="Proteomes" id="UP000239480">
    <property type="component" value="Unassembled WGS sequence"/>
</dbReference>
<dbReference type="InterPro" id="IPR004017">
    <property type="entry name" value="Cys_rich_dom"/>
</dbReference>
<proteinExistence type="predicted"/>
<dbReference type="EMBL" id="PVTD01000004">
    <property type="protein sequence ID" value="PRY23759.1"/>
    <property type="molecule type" value="Genomic_DNA"/>
</dbReference>
<organism evidence="8 9">
    <name type="scientific">Aliiruegeria haliotis</name>
    <dbReference type="NCBI Taxonomy" id="1280846"/>
    <lineage>
        <taxon>Bacteria</taxon>
        <taxon>Pseudomonadati</taxon>
        <taxon>Pseudomonadota</taxon>
        <taxon>Alphaproteobacteria</taxon>
        <taxon>Rhodobacterales</taxon>
        <taxon>Roseobacteraceae</taxon>
        <taxon>Aliiruegeria</taxon>
    </lineage>
</organism>
<dbReference type="EC" id="1.1.99.14" evidence="6"/>
<gene>
    <name evidence="8" type="ORF">CLV78_104251</name>
</gene>
<dbReference type="PROSITE" id="PS00198">
    <property type="entry name" value="4FE4S_FER_1"/>
    <property type="match status" value="1"/>
</dbReference>
<sequence>MQTNFTEEQLEDPGIQRANEILRACVHCGFCTATCPSYQVLGDELDSPRGRIYLIKDMLENNRPADEKTVRHIDQCLSCLACMSTCPSGVHYMHLIDHARVHVEETYKRPIMDRMLRWVLARILPYPMRFRWALIGAKLGRPFRRLVPDARLRAMLEMAPKEIPPVSRNDDPQVFAPRAERRKRVALMTGCAQRALNTDINDATIRLLRRLGCEVVIADGQGCCGAVTHHMGKSSEAHATAARNIKAWWAEMQGEGLDAIVINTSGCGTTVKDYGFMFRNEPLAKEAAAVSAIAKDISEVLVDLGVEASPPADLTVAYHAACSLQHGQQIKTYPKTLLKGAGFKVVEPADSHLCCGSAGTYNLMQPEISQELKERKVRTLEARAPDVIAAGNIGCMMQIGSGTGVPVVHTVELLDWATGGPRPRALG</sequence>
<dbReference type="AlphaFoldDB" id="A0A2T0RRD6"/>
<evidence type="ECO:0000313" key="9">
    <source>
        <dbReference type="Proteomes" id="UP000239480"/>
    </source>
</evidence>
<dbReference type="InterPro" id="IPR017900">
    <property type="entry name" value="4Fe4S_Fe_S_CS"/>
</dbReference>
<evidence type="ECO:0000256" key="6">
    <source>
        <dbReference type="PIRNR" id="PIRNR000139"/>
    </source>
</evidence>
<dbReference type="GO" id="GO:0019154">
    <property type="term" value="F:glycolate dehydrogenase activity"/>
    <property type="evidence" value="ECO:0007669"/>
    <property type="project" value="UniProtKB-EC"/>
</dbReference>
<feature type="domain" description="4Fe-4S ferredoxin-type" evidence="7">
    <location>
        <begin position="14"/>
        <end position="46"/>
    </location>
</feature>
<keyword evidence="6" id="KW-0813">Transport</keyword>
<protein>
    <recommendedName>
        <fullName evidence="6">Glycolate oxidase iron-sulfur subunit</fullName>
        <ecNumber evidence="6">1.1.99.14</ecNumber>
    </recommendedName>
</protein>
<dbReference type="PANTHER" id="PTHR32479:SF17">
    <property type="entry name" value="GLYCOLATE OXIDASE IRON-SULFUR SUBUNIT"/>
    <property type="match status" value="1"/>
</dbReference>
<dbReference type="Pfam" id="PF02754">
    <property type="entry name" value="CCG"/>
    <property type="match status" value="2"/>
</dbReference>
<comment type="catalytic activity">
    <reaction evidence="6">
        <text>(R)-lactate + A = pyruvate + AH2</text>
        <dbReference type="Rhea" id="RHEA:15089"/>
        <dbReference type="ChEBI" id="CHEBI:13193"/>
        <dbReference type="ChEBI" id="CHEBI:15361"/>
        <dbReference type="ChEBI" id="CHEBI:16004"/>
        <dbReference type="ChEBI" id="CHEBI:17499"/>
    </reaction>
</comment>
<keyword evidence="2 6" id="KW-0479">Metal-binding</keyword>
<keyword evidence="3" id="KW-0677">Repeat</keyword>
<name>A0A2T0RRD6_9RHOB</name>
<evidence type="ECO:0000256" key="5">
    <source>
        <dbReference type="ARBA" id="ARBA00023014"/>
    </source>
</evidence>
<dbReference type="PIRSF" id="PIRSF000139">
    <property type="entry name" value="Glc_ox_4Fe-4S"/>
    <property type="match status" value="1"/>
</dbReference>
<dbReference type="OrthoDB" id="9765258at2"/>
<evidence type="ECO:0000256" key="4">
    <source>
        <dbReference type="ARBA" id="ARBA00023004"/>
    </source>
</evidence>
<comment type="caution">
    <text evidence="8">The sequence shown here is derived from an EMBL/GenBank/DDBJ whole genome shotgun (WGS) entry which is preliminary data.</text>
</comment>
<dbReference type="GO" id="GO:0046872">
    <property type="term" value="F:metal ion binding"/>
    <property type="evidence" value="ECO:0007669"/>
    <property type="project" value="UniProtKB-UniRule"/>
</dbReference>
<evidence type="ECO:0000313" key="8">
    <source>
        <dbReference type="EMBL" id="PRY23759.1"/>
    </source>
</evidence>
<dbReference type="FunFam" id="1.10.1060.10:FF:000012">
    <property type="entry name" value="Glycolate oxidase iron-sulfur subunit"/>
    <property type="match status" value="1"/>
</dbReference>
<evidence type="ECO:0000259" key="7">
    <source>
        <dbReference type="PROSITE" id="PS51379"/>
    </source>
</evidence>
<dbReference type="InterPro" id="IPR009051">
    <property type="entry name" value="Helical_ferredxn"/>
</dbReference>
<feature type="domain" description="4Fe-4S ferredoxin-type" evidence="7">
    <location>
        <begin position="67"/>
        <end position="96"/>
    </location>
</feature>
<keyword evidence="1 6" id="KW-0004">4Fe-4S</keyword>
<dbReference type="NCBIfam" id="NF008434">
    <property type="entry name" value="PRK11274.1"/>
    <property type="match status" value="1"/>
</dbReference>
<keyword evidence="6" id="KW-0249">Electron transport</keyword>
<evidence type="ECO:0000256" key="1">
    <source>
        <dbReference type="ARBA" id="ARBA00022485"/>
    </source>
</evidence>
<dbReference type="Pfam" id="PF13183">
    <property type="entry name" value="Fer4_8"/>
    <property type="match status" value="1"/>
</dbReference>
<keyword evidence="9" id="KW-1185">Reference proteome</keyword>